<reference evidence="1 2" key="1">
    <citation type="journal article" date="2020" name="Biotechnol. Biofuels">
        <title>New insights from the biogas microbiome by comprehensive genome-resolved metagenomics of nearly 1600 species originating from multiple anaerobic digesters.</title>
        <authorList>
            <person name="Campanaro S."/>
            <person name="Treu L."/>
            <person name="Rodriguez-R L.M."/>
            <person name="Kovalovszki A."/>
            <person name="Ziels R.M."/>
            <person name="Maus I."/>
            <person name="Zhu X."/>
            <person name="Kougias P.G."/>
            <person name="Basile A."/>
            <person name="Luo G."/>
            <person name="Schluter A."/>
            <person name="Konstantinidis K.T."/>
            <person name="Angelidaki I."/>
        </authorList>
    </citation>
    <scope>NUCLEOTIDE SEQUENCE [LARGE SCALE GENOMIC DNA]</scope>
    <source>
        <strain evidence="1">AS15tlH2ME_198</strain>
    </source>
</reference>
<dbReference type="Proteomes" id="UP000557899">
    <property type="component" value="Unassembled WGS sequence"/>
</dbReference>
<accession>A0A7X6SUX5</accession>
<name>A0A7X6SUX5_9CORY</name>
<dbReference type="EMBL" id="JAAZHI010000101">
    <property type="protein sequence ID" value="NLA55593.1"/>
    <property type="molecule type" value="Genomic_DNA"/>
</dbReference>
<protein>
    <submittedName>
        <fullName evidence="1">Uncharacterized protein</fullName>
    </submittedName>
</protein>
<gene>
    <name evidence="1" type="ORF">GX859_04735</name>
</gene>
<proteinExistence type="predicted"/>
<organism evidence="1 2">
    <name type="scientific">Corynebacterium humireducens</name>
    <dbReference type="NCBI Taxonomy" id="1223514"/>
    <lineage>
        <taxon>Bacteria</taxon>
        <taxon>Bacillati</taxon>
        <taxon>Actinomycetota</taxon>
        <taxon>Actinomycetes</taxon>
        <taxon>Mycobacteriales</taxon>
        <taxon>Corynebacteriaceae</taxon>
        <taxon>Corynebacterium</taxon>
    </lineage>
</organism>
<evidence type="ECO:0000313" key="2">
    <source>
        <dbReference type="Proteomes" id="UP000557899"/>
    </source>
</evidence>
<sequence>MKRVLWVVLGLLAVVILIPVVVLAISWKRAEIDYDQLAYHPVGDQRAWLHPGYAEGFDTLDLPSRPLGFSRDREAVALYDVNEKRLESRDIRSGEARWSVEGVDCSIFPVASGTVYCVDTQISHEGVFSTITGRDIATGAGTPLYAGPVMIRNLEVLGEFEDAIIVSATDAEGPTMLSLRENGHIDWQARIADADLTPSYCEVVSDRVVCTELSSRVTALDARTGEQTVDVRDLVHKVVVLLSDGYYLRPAGLSRGELHTELFNYDGERVSDLVDPHVPRIPGAEAGIRFPSSDLGQDGWVSSVTADGRPFSDWKWNNRTRIVPWGKTLSIDTVKAVSADGSVLLASQKNAGFYTREGKVADLDESLRPDLLEGMVFHYGSDTTVTLLVPRGGQ</sequence>
<dbReference type="AlphaFoldDB" id="A0A7X6SUX5"/>
<comment type="caution">
    <text evidence="1">The sequence shown here is derived from an EMBL/GenBank/DDBJ whole genome shotgun (WGS) entry which is preliminary data.</text>
</comment>
<evidence type="ECO:0000313" key="1">
    <source>
        <dbReference type="EMBL" id="NLA55593.1"/>
    </source>
</evidence>